<feature type="binding site" evidence="7">
    <location>
        <position position="112"/>
    </location>
    <ligand>
        <name>Zn(2+)</name>
        <dbReference type="ChEBI" id="CHEBI:29105"/>
        <label>1</label>
    </ligand>
</feature>
<feature type="binding site" evidence="7">
    <location>
        <position position="129"/>
    </location>
    <ligand>
        <name>Zn(2+)</name>
        <dbReference type="ChEBI" id="CHEBI:29105"/>
        <label>2</label>
    </ligand>
</feature>
<dbReference type="UniPathway" id="UPA00619">
    <property type="reaction ID" value="UER00676"/>
</dbReference>
<evidence type="ECO:0000256" key="5">
    <source>
        <dbReference type="ARBA" id="ARBA00022801"/>
    </source>
</evidence>
<comment type="function">
    <text evidence="7">Thiolesterase that catalyzes the hydrolysis of S-D-lactoyl-glutathione to form glutathione and D-lactic acid.</text>
</comment>
<protein>
    <recommendedName>
        <fullName evidence="7">Hydroxyacylglutathione hydrolase</fullName>
        <ecNumber evidence="7">3.1.2.6</ecNumber>
    </recommendedName>
    <alternativeName>
        <fullName evidence="7">Glyoxalase II</fullName>
        <shortName evidence="7">Glx II</shortName>
    </alternativeName>
</protein>
<dbReference type="PANTHER" id="PTHR43705">
    <property type="entry name" value="HYDROXYACYLGLUTATHIONE HYDROLASE"/>
    <property type="match status" value="1"/>
</dbReference>
<feature type="binding site" evidence="7">
    <location>
        <position position="129"/>
    </location>
    <ligand>
        <name>Zn(2+)</name>
        <dbReference type="ChEBI" id="CHEBI:29105"/>
        <label>1</label>
    </ligand>
</feature>
<dbReference type="Pfam" id="PF00753">
    <property type="entry name" value="Lactamase_B"/>
    <property type="match status" value="1"/>
</dbReference>
<keyword evidence="4 7" id="KW-0479">Metal-binding</keyword>
<evidence type="ECO:0000313" key="9">
    <source>
        <dbReference type="EMBL" id="PXF63713.1"/>
    </source>
</evidence>
<comment type="similarity">
    <text evidence="3 7">Belongs to the metallo-beta-lactamase superfamily. Glyoxalase II family.</text>
</comment>
<dbReference type="EC" id="3.1.2.6" evidence="7"/>
<dbReference type="InterPro" id="IPR017782">
    <property type="entry name" value="Hydroxyacylglutathione_Hdrlase"/>
</dbReference>
<keyword evidence="10" id="KW-1185">Reference proteome</keyword>
<reference evidence="9 10" key="1">
    <citation type="submission" date="2018-05" db="EMBL/GenBank/DDBJ databases">
        <title>Kangiella spongicola genome sequence.</title>
        <authorList>
            <person name="Maclea K.S."/>
            <person name="Goen A.E."/>
            <person name="Kelley C."/>
            <person name="Underriner A."/>
            <person name="Silverwood T."/>
            <person name="Trachtenberg A.M."/>
        </authorList>
    </citation>
    <scope>NUCLEOTIDE SEQUENCE [LARGE SCALE GENOMIC DNA]</scope>
    <source>
        <strain evidence="9 10">ATCC BAA-2076</strain>
    </source>
</reference>
<accession>A0A318D4F5</accession>
<dbReference type="HAMAP" id="MF_01374">
    <property type="entry name" value="Glyoxalase_2"/>
    <property type="match status" value="1"/>
</dbReference>
<feature type="binding site" evidence="7">
    <location>
        <position position="59"/>
    </location>
    <ligand>
        <name>Zn(2+)</name>
        <dbReference type="ChEBI" id="CHEBI:29105"/>
        <label>2</label>
    </ligand>
</feature>
<dbReference type="OrthoDB" id="9802248at2"/>
<evidence type="ECO:0000256" key="4">
    <source>
        <dbReference type="ARBA" id="ARBA00022723"/>
    </source>
</evidence>
<evidence type="ECO:0000259" key="8">
    <source>
        <dbReference type="SMART" id="SM00849"/>
    </source>
</evidence>
<sequence>MKVIPLPAFNDNYIWVIHSSNSNAVAVVDPGDAAPVIDYIEEHDLTLETILITHYHNDHIGGVPTLKNRYQCRVYVSQRDNQPFSDRNLVEGDKISILNDEFHFGVIAVPGHTMGHIAYYGHDALFCGDTLFKAGCGRMFEGTPEVFMESLGKLAKLPTETKVYCAHEYTLSNLKFALSIEPDNEAIKQEINNSQSLRDENRPTVPSTIGQELRFNPFLRCHEDSVQQAANQATGHKTFSDPVRTFATIRQLKDNF</sequence>
<dbReference type="InterPro" id="IPR036866">
    <property type="entry name" value="RibonucZ/Hydroxyglut_hydro"/>
</dbReference>
<dbReference type="InterPro" id="IPR032282">
    <property type="entry name" value="HAGH_C"/>
</dbReference>
<evidence type="ECO:0000256" key="2">
    <source>
        <dbReference type="ARBA" id="ARBA00004963"/>
    </source>
</evidence>
<feature type="binding site" evidence="7">
    <location>
        <position position="56"/>
    </location>
    <ligand>
        <name>Zn(2+)</name>
        <dbReference type="ChEBI" id="CHEBI:29105"/>
        <label>1</label>
    </ligand>
</feature>
<dbReference type="NCBIfam" id="TIGR03413">
    <property type="entry name" value="GSH_gloB"/>
    <property type="match status" value="1"/>
</dbReference>
<feature type="binding site" evidence="7">
    <location>
        <position position="58"/>
    </location>
    <ligand>
        <name>Zn(2+)</name>
        <dbReference type="ChEBI" id="CHEBI:29105"/>
        <label>2</label>
    </ligand>
</feature>
<comment type="cofactor">
    <cofactor evidence="7">
        <name>Zn(2+)</name>
        <dbReference type="ChEBI" id="CHEBI:29105"/>
    </cofactor>
    <text evidence="7">Binds 2 Zn(2+) ions per subunit.</text>
</comment>
<gene>
    <name evidence="7 9" type="primary">gloB</name>
    <name evidence="9" type="ORF">DL796_00750</name>
</gene>
<evidence type="ECO:0000256" key="1">
    <source>
        <dbReference type="ARBA" id="ARBA00001623"/>
    </source>
</evidence>
<evidence type="ECO:0000256" key="3">
    <source>
        <dbReference type="ARBA" id="ARBA00006759"/>
    </source>
</evidence>
<dbReference type="SUPFAM" id="SSF56281">
    <property type="entry name" value="Metallo-hydrolase/oxidoreductase"/>
    <property type="match status" value="1"/>
</dbReference>
<dbReference type="Gene3D" id="3.60.15.10">
    <property type="entry name" value="Ribonuclease Z/Hydroxyacylglutathione hydrolase-like"/>
    <property type="match status" value="1"/>
</dbReference>
<comment type="subunit">
    <text evidence="7">Monomer.</text>
</comment>
<dbReference type="RefSeq" id="WP_110199025.1">
    <property type="nucleotide sequence ID" value="NZ_QICH01000001.1"/>
</dbReference>
<organism evidence="9 10">
    <name type="scientific">Kangiella spongicola</name>
    <dbReference type="NCBI Taxonomy" id="796379"/>
    <lineage>
        <taxon>Bacteria</taxon>
        <taxon>Pseudomonadati</taxon>
        <taxon>Pseudomonadota</taxon>
        <taxon>Gammaproteobacteria</taxon>
        <taxon>Kangiellales</taxon>
        <taxon>Kangiellaceae</taxon>
        <taxon>Kangiella</taxon>
    </lineage>
</organism>
<dbReference type="PIRSF" id="PIRSF005457">
    <property type="entry name" value="Glx"/>
    <property type="match status" value="1"/>
</dbReference>
<comment type="caution">
    <text evidence="9">The sequence shown here is derived from an EMBL/GenBank/DDBJ whole genome shotgun (WGS) entry which is preliminary data.</text>
</comment>
<dbReference type="CDD" id="cd07723">
    <property type="entry name" value="hydroxyacylglutathione_hydrolase_MBL-fold"/>
    <property type="match status" value="1"/>
</dbReference>
<dbReference type="GO" id="GO:0046872">
    <property type="term" value="F:metal ion binding"/>
    <property type="evidence" value="ECO:0007669"/>
    <property type="project" value="UniProtKB-KW"/>
</dbReference>
<dbReference type="InterPro" id="IPR035680">
    <property type="entry name" value="Clx_II_MBL"/>
</dbReference>
<dbReference type="Proteomes" id="UP000247689">
    <property type="component" value="Unassembled WGS sequence"/>
</dbReference>
<keyword evidence="6 7" id="KW-0862">Zinc</keyword>
<dbReference type="EMBL" id="QICH01000001">
    <property type="protein sequence ID" value="PXF63713.1"/>
    <property type="molecule type" value="Genomic_DNA"/>
</dbReference>
<dbReference type="SMART" id="SM00849">
    <property type="entry name" value="Lactamase_B"/>
    <property type="match status" value="1"/>
</dbReference>
<feature type="binding site" evidence="7">
    <location>
        <position position="167"/>
    </location>
    <ligand>
        <name>Zn(2+)</name>
        <dbReference type="ChEBI" id="CHEBI:29105"/>
        <label>2</label>
    </ligand>
</feature>
<dbReference type="PANTHER" id="PTHR43705:SF1">
    <property type="entry name" value="HYDROXYACYLGLUTATHIONE HYDROLASE GLOB"/>
    <property type="match status" value="1"/>
</dbReference>
<comment type="catalytic activity">
    <reaction evidence="1 7">
        <text>an S-(2-hydroxyacyl)glutathione + H2O = a 2-hydroxy carboxylate + glutathione + H(+)</text>
        <dbReference type="Rhea" id="RHEA:21864"/>
        <dbReference type="ChEBI" id="CHEBI:15377"/>
        <dbReference type="ChEBI" id="CHEBI:15378"/>
        <dbReference type="ChEBI" id="CHEBI:57925"/>
        <dbReference type="ChEBI" id="CHEBI:58896"/>
        <dbReference type="ChEBI" id="CHEBI:71261"/>
        <dbReference type="EC" id="3.1.2.6"/>
    </reaction>
</comment>
<evidence type="ECO:0000313" key="10">
    <source>
        <dbReference type="Proteomes" id="UP000247689"/>
    </source>
</evidence>
<feature type="binding site" evidence="7">
    <location>
        <position position="54"/>
    </location>
    <ligand>
        <name>Zn(2+)</name>
        <dbReference type="ChEBI" id="CHEBI:29105"/>
        <label>1</label>
    </ligand>
</feature>
<evidence type="ECO:0000256" key="7">
    <source>
        <dbReference type="HAMAP-Rule" id="MF_01374"/>
    </source>
</evidence>
<comment type="pathway">
    <text evidence="2 7">Secondary metabolite metabolism; methylglyoxal degradation; (R)-lactate from methylglyoxal: step 2/2.</text>
</comment>
<dbReference type="GO" id="GO:0004416">
    <property type="term" value="F:hydroxyacylglutathione hydrolase activity"/>
    <property type="evidence" value="ECO:0007669"/>
    <property type="project" value="UniProtKB-UniRule"/>
</dbReference>
<evidence type="ECO:0000256" key="6">
    <source>
        <dbReference type="ARBA" id="ARBA00022833"/>
    </source>
</evidence>
<dbReference type="Pfam" id="PF16123">
    <property type="entry name" value="HAGH_C"/>
    <property type="match status" value="1"/>
</dbReference>
<name>A0A318D4F5_9GAMM</name>
<dbReference type="InterPro" id="IPR050110">
    <property type="entry name" value="Glyoxalase_II_hydrolase"/>
</dbReference>
<dbReference type="AlphaFoldDB" id="A0A318D4F5"/>
<feature type="domain" description="Metallo-beta-lactamase" evidence="8">
    <location>
        <begin position="11"/>
        <end position="167"/>
    </location>
</feature>
<proteinExistence type="inferred from homology"/>
<dbReference type="InterPro" id="IPR001279">
    <property type="entry name" value="Metallo-B-lactamas"/>
</dbReference>
<keyword evidence="5 7" id="KW-0378">Hydrolase</keyword>
<dbReference type="GO" id="GO:0019243">
    <property type="term" value="P:methylglyoxal catabolic process to D-lactate via S-lactoyl-glutathione"/>
    <property type="evidence" value="ECO:0007669"/>
    <property type="project" value="UniProtKB-UniRule"/>
</dbReference>